<keyword evidence="9 10" id="KW-0472">Membrane</keyword>
<evidence type="ECO:0000313" key="13">
    <source>
        <dbReference type="Proteomes" id="UP001595886"/>
    </source>
</evidence>
<dbReference type="Gene3D" id="1.10.40.60">
    <property type="entry name" value="EpsJ-like"/>
    <property type="match status" value="2"/>
</dbReference>
<feature type="domain" description="T2SS protein K first SAM-like" evidence="11">
    <location>
        <begin position="103"/>
        <end position="201"/>
    </location>
</feature>
<evidence type="ECO:0000256" key="2">
    <source>
        <dbReference type="ARBA" id="ARBA00007246"/>
    </source>
</evidence>
<dbReference type="InterPro" id="IPR005628">
    <property type="entry name" value="GspK"/>
</dbReference>
<evidence type="ECO:0000256" key="3">
    <source>
        <dbReference type="ARBA" id="ARBA00022448"/>
    </source>
</evidence>
<dbReference type="PIRSF" id="PIRSF002786">
    <property type="entry name" value="XcpX"/>
    <property type="match status" value="1"/>
</dbReference>
<proteinExistence type="inferred from homology"/>
<evidence type="ECO:0000256" key="5">
    <source>
        <dbReference type="ARBA" id="ARBA00022519"/>
    </source>
</evidence>
<sequence length="318" mass="33964">MTAPMRRQRGVALLVALLVVALATILIAALLDRGELALARTRNVLRGEQAEAYAQGLEAYAAEVLLEAKSDATDTNASPWAMPLPTQPVPGGTIGATMSDQNGCFNLNNLSPENTPLAREEWSKIFRRLLEVLGLRADVGAAIAGWLDPERRGEEANFYLAQALPYRPRGGLFAHVSELRLVRGVSGDVYARLAPYVCALPPGTKLNVNTASVPVLMSLGDGLTRASAEKVWAGGQARYGDPGVLLDEAGIVRTPGLTGVLDTSSTYFLARSDIVLDAVPYTFYSLIQREPDLRVLQRSRGADTALVTAAPIAADETP</sequence>
<dbReference type="Proteomes" id="UP001595886">
    <property type="component" value="Unassembled WGS sequence"/>
</dbReference>
<evidence type="ECO:0000256" key="4">
    <source>
        <dbReference type="ARBA" id="ARBA00022475"/>
    </source>
</evidence>
<dbReference type="InterPro" id="IPR038072">
    <property type="entry name" value="GspK_central_sf"/>
</dbReference>
<dbReference type="SUPFAM" id="SSF158544">
    <property type="entry name" value="GspK insert domain-like"/>
    <property type="match status" value="1"/>
</dbReference>
<keyword evidence="6" id="KW-0812">Transmembrane</keyword>
<accession>A0ABV9QN63</accession>
<dbReference type="PANTHER" id="PTHR38831">
    <property type="entry name" value="TYPE II SECRETION SYSTEM PROTEIN K"/>
    <property type="match status" value="1"/>
</dbReference>
<protein>
    <recommendedName>
        <fullName evidence="10">Type II secretion system protein K</fullName>
    </recommendedName>
</protein>
<comment type="similarity">
    <text evidence="2 10">Belongs to the GSP K family.</text>
</comment>
<keyword evidence="3 10" id="KW-0813">Transport</keyword>
<evidence type="ECO:0000256" key="1">
    <source>
        <dbReference type="ARBA" id="ARBA00004533"/>
    </source>
</evidence>
<comment type="subcellular location">
    <subcellularLocation>
        <location evidence="1 10">Cell inner membrane</location>
    </subcellularLocation>
</comment>
<keyword evidence="4 10" id="KW-1003">Cell membrane</keyword>
<comment type="caution">
    <text evidence="12">The sequence shown here is derived from an EMBL/GenBank/DDBJ whole genome shotgun (WGS) entry which is preliminary data.</text>
</comment>
<dbReference type="InterPro" id="IPR045584">
    <property type="entry name" value="Pilin-like"/>
</dbReference>
<dbReference type="EMBL" id="JBHSHD010000001">
    <property type="protein sequence ID" value="MFC4818693.1"/>
    <property type="molecule type" value="Genomic_DNA"/>
</dbReference>
<keyword evidence="5 10" id="KW-0997">Cell inner membrane</keyword>
<keyword evidence="8" id="KW-1133">Transmembrane helix</keyword>
<evidence type="ECO:0000256" key="9">
    <source>
        <dbReference type="ARBA" id="ARBA00023136"/>
    </source>
</evidence>
<dbReference type="Pfam" id="PF21687">
    <property type="entry name" value="T2SSK_1st"/>
    <property type="match status" value="1"/>
</dbReference>
<organism evidence="12 13">
    <name type="scientific">Dokdonella ginsengisoli</name>
    <dbReference type="NCBI Taxonomy" id="363846"/>
    <lineage>
        <taxon>Bacteria</taxon>
        <taxon>Pseudomonadati</taxon>
        <taxon>Pseudomonadota</taxon>
        <taxon>Gammaproteobacteria</taxon>
        <taxon>Lysobacterales</taxon>
        <taxon>Rhodanobacteraceae</taxon>
        <taxon>Dokdonella</taxon>
    </lineage>
</organism>
<gene>
    <name evidence="12" type="primary">gspK</name>
    <name evidence="12" type="ORF">ACFO6Q_00035</name>
</gene>
<evidence type="ECO:0000256" key="7">
    <source>
        <dbReference type="ARBA" id="ARBA00022927"/>
    </source>
</evidence>
<reference evidence="13" key="1">
    <citation type="journal article" date="2019" name="Int. J. Syst. Evol. Microbiol.">
        <title>The Global Catalogue of Microorganisms (GCM) 10K type strain sequencing project: providing services to taxonomists for standard genome sequencing and annotation.</title>
        <authorList>
            <consortium name="The Broad Institute Genomics Platform"/>
            <consortium name="The Broad Institute Genome Sequencing Center for Infectious Disease"/>
            <person name="Wu L."/>
            <person name="Ma J."/>
        </authorList>
    </citation>
    <scope>NUCLEOTIDE SEQUENCE [LARGE SCALE GENOMIC DNA]</scope>
    <source>
        <strain evidence="13">CCUG 30340</strain>
    </source>
</reference>
<dbReference type="InterPro" id="IPR049031">
    <property type="entry name" value="T2SSK_SAM-like_1st"/>
</dbReference>
<keyword evidence="7" id="KW-0653">Protein transport</keyword>
<dbReference type="NCBIfam" id="NF037980">
    <property type="entry name" value="T2SS_GspK"/>
    <property type="match status" value="1"/>
</dbReference>
<dbReference type="PANTHER" id="PTHR38831:SF1">
    <property type="entry name" value="TYPE II SECRETION SYSTEM PROTEIN K-RELATED"/>
    <property type="match status" value="1"/>
</dbReference>
<dbReference type="Gene3D" id="3.30.1300.30">
    <property type="entry name" value="GSPII I/J protein-like"/>
    <property type="match status" value="1"/>
</dbReference>
<evidence type="ECO:0000256" key="10">
    <source>
        <dbReference type="PIRNR" id="PIRNR002786"/>
    </source>
</evidence>
<keyword evidence="13" id="KW-1185">Reference proteome</keyword>
<dbReference type="RefSeq" id="WP_380018418.1">
    <property type="nucleotide sequence ID" value="NZ_JBHSHD010000001.1"/>
</dbReference>
<dbReference type="SUPFAM" id="SSF54523">
    <property type="entry name" value="Pili subunits"/>
    <property type="match status" value="1"/>
</dbReference>
<evidence type="ECO:0000256" key="8">
    <source>
        <dbReference type="ARBA" id="ARBA00022989"/>
    </source>
</evidence>
<evidence type="ECO:0000313" key="12">
    <source>
        <dbReference type="EMBL" id="MFC4818693.1"/>
    </source>
</evidence>
<name>A0ABV9QN63_9GAMM</name>
<evidence type="ECO:0000259" key="11">
    <source>
        <dbReference type="Pfam" id="PF21687"/>
    </source>
</evidence>
<evidence type="ECO:0000256" key="6">
    <source>
        <dbReference type="ARBA" id="ARBA00022692"/>
    </source>
</evidence>